<dbReference type="AlphaFoldDB" id="A0A2H0N7A6"/>
<dbReference type="Proteomes" id="UP000229893">
    <property type="component" value="Unassembled WGS sequence"/>
</dbReference>
<accession>A0A2H0N7A6</accession>
<reference evidence="2 3" key="1">
    <citation type="submission" date="2017-09" db="EMBL/GenBank/DDBJ databases">
        <title>Depth-based differentiation of microbial function through sediment-hosted aquifers and enrichment of novel symbionts in the deep terrestrial subsurface.</title>
        <authorList>
            <person name="Probst A.J."/>
            <person name="Ladd B."/>
            <person name="Jarett J.K."/>
            <person name="Geller-Mcgrath D.E."/>
            <person name="Sieber C.M."/>
            <person name="Emerson J.B."/>
            <person name="Anantharaman K."/>
            <person name="Thomas B.C."/>
            <person name="Malmstrom R."/>
            <person name="Stieglmeier M."/>
            <person name="Klingl A."/>
            <person name="Woyke T."/>
            <person name="Ryan C.M."/>
            <person name="Banfield J.F."/>
        </authorList>
    </citation>
    <scope>NUCLEOTIDE SEQUENCE [LARGE SCALE GENOMIC DNA]</scope>
    <source>
        <strain evidence="2">CG11_big_fil_rev_8_21_14_0_20_35_14</strain>
    </source>
</reference>
<name>A0A2H0N7A6_9BACT</name>
<comment type="caution">
    <text evidence="2">The sequence shown here is derived from an EMBL/GenBank/DDBJ whole genome shotgun (WGS) entry which is preliminary data.</text>
</comment>
<evidence type="ECO:0000313" key="2">
    <source>
        <dbReference type="EMBL" id="PIR04771.1"/>
    </source>
</evidence>
<gene>
    <name evidence="2" type="ORF">COV57_02640</name>
</gene>
<proteinExistence type="predicted"/>
<protein>
    <submittedName>
        <fullName evidence="2">Uncharacterized protein</fullName>
    </submittedName>
</protein>
<sequence length="162" mass="18786">MCNFSQFNKNGGIMEGSNEQNQVELTKRGRKRKIGKGDKVDDFSFRATRDRKLDSKFLDALNEIMTELLNFPVSINPTPKDVVQMIVTKFKSDNRTMDELRSVFIDDETTFDLWLLGYNKMQLKEGYPEVDKVSFTVNVMPKLKSSDYQRLIKYALNGVDEH</sequence>
<evidence type="ECO:0000313" key="3">
    <source>
        <dbReference type="Proteomes" id="UP000229893"/>
    </source>
</evidence>
<feature type="region of interest" description="Disordered" evidence="1">
    <location>
        <begin position="1"/>
        <end position="36"/>
    </location>
</feature>
<evidence type="ECO:0000256" key="1">
    <source>
        <dbReference type="SAM" id="MobiDB-lite"/>
    </source>
</evidence>
<dbReference type="EMBL" id="PCWO01000039">
    <property type="protein sequence ID" value="PIR04771.1"/>
    <property type="molecule type" value="Genomic_DNA"/>
</dbReference>
<organism evidence="2 3">
    <name type="scientific">Candidatus Liptonbacteria bacterium CG11_big_fil_rev_8_21_14_0_20_35_14</name>
    <dbReference type="NCBI Taxonomy" id="1974634"/>
    <lineage>
        <taxon>Bacteria</taxon>
        <taxon>Candidatus Liptoniibacteriota</taxon>
    </lineage>
</organism>